<name>A0A562PJ68_9BURK</name>
<evidence type="ECO:0000313" key="4">
    <source>
        <dbReference type="Proteomes" id="UP000437862"/>
    </source>
</evidence>
<dbReference type="Proteomes" id="UP000315112">
    <property type="component" value="Unassembled WGS sequence"/>
</dbReference>
<proteinExistence type="predicted"/>
<sequence>MARLRIAVIESPNPIDLFENRSEAEPLTVSCRLMGHQSTSFFARSRREFKETIDYIASADSVHAERFHSLPLILHISAHGNSECIGFGRDAVSWNGLVQDIQPLIDNPDYTGKLVLCLSSCDSGTNTLSRFIKSGWDGETKLPAYIFSIVGEEVNWDDALIAWNLLYLKLSKFGLKDRAKVMEALNHIYVGTGTAFSYSRWCDEEGKYLRYSARKEID</sequence>
<dbReference type="RefSeq" id="WP_145879177.1">
    <property type="nucleotide sequence ID" value="NZ_CP046904.1"/>
</dbReference>
<reference evidence="2 3" key="1">
    <citation type="journal article" date="2015" name="Stand. Genomic Sci.">
        <title>Genomic Encyclopedia of Bacterial and Archaeal Type Strains, Phase III: the genomes of soil and plant-associated and newly described type strains.</title>
        <authorList>
            <person name="Whitman W.B."/>
            <person name="Woyke T."/>
            <person name="Klenk H.P."/>
            <person name="Zhou Y."/>
            <person name="Lilburn T.G."/>
            <person name="Beck B.J."/>
            <person name="De Vos P."/>
            <person name="Vandamme P."/>
            <person name="Eisen J.A."/>
            <person name="Garrity G."/>
            <person name="Hugenholtz P."/>
            <person name="Kyrpides N.C."/>
        </authorList>
    </citation>
    <scope>NUCLEOTIDE SEQUENCE [LARGE SCALE GENOMIC DNA]</scope>
    <source>
        <strain evidence="2 3">CGMCC 1.10685</strain>
    </source>
</reference>
<evidence type="ECO:0008006" key="5">
    <source>
        <dbReference type="Google" id="ProtNLM"/>
    </source>
</evidence>
<dbReference type="EMBL" id="CP046904">
    <property type="protein sequence ID" value="QGZ42043.1"/>
    <property type="molecule type" value="Genomic_DNA"/>
</dbReference>
<reference evidence="1 4" key="3">
    <citation type="submission" date="2019-12" db="EMBL/GenBank/DDBJ databases">
        <title>Draft Genome Sequences of Six Type Strains of the Genus Massilia.</title>
        <authorList>
            <person name="Miess H."/>
            <person name="Frediansyah A."/>
            <person name="Goeker M."/>
            <person name="Gross H."/>
        </authorList>
    </citation>
    <scope>NUCLEOTIDE SEQUENCE [LARGE SCALE GENOMIC DNA]</scope>
    <source>
        <strain evidence="1 4">DSM 26639</strain>
    </source>
</reference>
<evidence type="ECO:0000313" key="3">
    <source>
        <dbReference type="Proteomes" id="UP000315112"/>
    </source>
</evidence>
<reference evidence="2" key="2">
    <citation type="submission" date="2019-07" db="EMBL/GenBank/DDBJ databases">
        <authorList>
            <person name="Whitman W."/>
            <person name="Huntemann M."/>
            <person name="Clum A."/>
            <person name="Pillay M."/>
            <person name="Palaniappan K."/>
            <person name="Varghese N."/>
            <person name="Mikhailova N."/>
            <person name="Stamatis D."/>
            <person name="Reddy T."/>
            <person name="Daum C."/>
            <person name="Shapiro N."/>
            <person name="Ivanova N."/>
            <person name="Kyrpides N."/>
            <person name="Woyke T."/>
        </authorList>
    </citation>
    <scope>NUCLEOTIDE SEQUENCE</scope>
    <source>
        <strain evidence="2">CGMCC 1.10685</strain>
    </source>
</reference>
<organism evidence="2 3">
    <name type="scientific">Pseudoduganella flava</name>
    <dbReference type="NCBI Taxonomy" id="871742"/>
    <lineage>
        <taxon>Bacteria</taxon>
        <taxon>Pseudomonadati</taxon>
        <taxon>Pseudomonadota</taxon>
        <taxon>Betaproteobacteria</taxon>
        <taxon>Burkholderiales</taxon>
        <taxon>Oxalobacteraceae</taxon>
        <taxon>Telluria group</taxon>
        <taxon>Pseudoduganella</taxon>
    </lineage>
</organism>
<dbReference type="OrthoDB" id="5880976at2"/>
<evidence type="ECO:0000313" key="1">
    <source>
        <dbReference type="EMBL" id="QGZ42043.1"/>
    </source>
</evidence>
<gene>
    <name evidence="1" type="ORF">GO485_25355</name>
    <name evidence="2" type="ORF">IP92_04419</name>
</gene>
<dbReference type="Proteomes" id="UP000437862">
    <property type="component" value="Chromosome"/>
</dbReference>
<accession>A0A562PJ68</accession>
<protein>
    <recommendedName>
        <fullName evidence="5">CHAT domain-containing protein</fullName>
    </recommendedName>
</protein>
<dbReference type="EMBL" id="VLKW01000009">
    <property type="protein sequence ID" value="TWI44469.1"/>
    <property type="molecule type" value="Genomic_DNA"/>
</dbReference>
<dbReference type="AlphaFoldDB" id="A0A562PJ68"/>
<evidence type="ECO:0000313" key="2">
    <source>
        <dbReference type="EMBL" id="TWI44469.1"/>
    </source>
</evidence>
<keyword evidence="4" id="KW-1185">Reference proteome</keyword>